<gene>
    <name evidence="2" type="ORF">VAT7223_03759</name>
</gene>
<dbReference type="EMBL" id="FLQP01000061">
    <property type="protein sequence ID" value="SBS67508.1"/>
    <property type="molecule type" value="Genomic_DNA"/>
</dbReference>
<evidence type="ECO:0000313" key="2">
    <source>
        <dbReference type="EMBL" id="SBS67508.1"/>
    </source>
</evidence>
<dbReference type="InterPro" id="IPR007111">
    <property type="entry name" value="NACHT_NTPase"/>
</dbReference>
<proteinExistence type="predicted"/>
<evidence type="ECO:0000313" key="3">
    <source>
        <dbReference type="Proteomes" id="UP000092876"/>
    </source>
</evidence>
<dbReference type="Pfam" id="PF22710">
    <property type="entry name" value="SNaCT1"/>
    <property type="match status" value="1"/>
</dbReference>
<sequence length="624" mass="72134">MEPATTLTMVALKQIVTHVAKKILDKPWTQDTESGKGLLRQLSEDYPAQVYAEKYVSRFMKMRTLHSAESDIYLDEIYSPLKLVVQSNLDELTVDDNFTLSYRQVINIIGIAGQGKSTILRKLFLEELKKGERFPFMIELRRVGEDTILDYFKQQLRDIGLAFNDGDVELLLQSNKIVMMLDGYDEVSSKNRLRMLLEITQLKTRYDCDVIVTTRPGTEICGEVDITNLKVKKLDLDDIISIISKLDKNKDIAELPSLIKGNIPLQETLISPILVNLLYVCYPYLDIVPESVVDFYDKLFITLFSRHDKIKNFNREKYSQIGAIDAGKVFNALCFDSINKNALEFSEESLHHFLQSAINLTQLPLEHTESIQQDLLNITCLLQKDGFDKYVFLHKSIQEFHAAKFIASLPHKHKEKFYSKLSSVIDKEDKFDNVMLFLKYIDTDDFNTLLVLEYFKHKKLNHLNTESKDTVLDSMVVDILKSKKIVFQANFELNSFSCESQHILEQNNVLSTLSFLKNGTRRSSSDFEGIISRHLFEIGEKSQRVDPLKLRELSAEEILLVSTNSRDDEFITIDMYSYLNLQGSLDFYKGIVKEQITNYYEEIYKPINDKSEQVSRILDIDFDM</sequence>
<dbReference type="GeneID" id="94235525"/>
<dbReference type="Gene3D" id="3.40.50.300">
    <property type="entry name" value="P-loop containing nucleotide triphosphate hydrolases"/>
    <property type="match status" value="1"/>
</dbReference>
<evidence type="ECO:0000259" key="1">
    <source>
        <dbReference type="PROSITE" id="PS50837"/>
    </source>
</evidence>
<dbReference type="PANTHER" id="PTHR46312:SF2">
    <property type="entry name" value="NUCLEOTIDE-BINDING OLIGOMERIZATION DOMAIN-CONTAINING PROTEIN 2-LIKE"/>
    <property type="match status" value="1"/>
</dbReference>
<dbReference type="InterPro" id="IPR027417">
    <property type="entry name" value="P-loop_NTPase"/>
</dbReference>
<dbReference type="AlphaFoldDB" id="A0A1C3J1R8"/>
<feature type="domain" description="NACHT" evidence="1">
    <location>
        <begin position="104"/>
        <end position="217"/>
    </location>
</feature>
<dbReference type="RefSeq" id="WP_065680070.1">
    <property type="nucleotide sequence ID" value="NZ_AP025461.1"/>
</dbReference>
<reference evidence="3" key="1">
    <citation type="submission" date="2016-06" db="EMBL/GenBank/DDBJ databases">
        <authorList>
            <person name="Rodrigo-Torres Lidia"/>
            <person name="Arahal R.David."/>
        </authorList>
    </citation>
    <scope>NUCLEOTIDE SEQUENCE [LARGE SCALE GENOMIC DNA]</scope>
    <source>
        <strain evidence="3">CECT 7223</strain>
    </source>
</reference>
<dbReference type="PROSITE" id="PS50837">
    <property type="entry name" value="NACHT"/>
    <property type="match status" value="1"/>
</dbReference>
<name>A0A1C3J1R8_9VIBR</name>
<accession>A0A1C3J1R8</accession>
<dbReference type="Pfam" id="PF05729">
    <property type="entry name" value="NACHT"/>
    <property type="match status" value="1"/>
</dbReference>
<protein>
    <submittedName>
        <fullName evidence="2">NACHT domain protein</fullName>
    </submittedName>
</protein>
<dbReference type="PANTHER" id="PTHR46312">
    <property type="entry name" value="NACHT DOMAIN-CONTAINING PROTEIN"/>
    <property type="match status" value="1"/>
</dbReference>
<organism evidence="2 3">
    <name type="scientific">Vibrio atlanticus</name>
    <dbReference type="NCBI Taxonomy" id="693153"/>
    <lineage>
        <taxon>Bacteria</taxon>
        <taxon>Pseudomonadati</taxon>
        <taxon>Pseudomonadota</taxon>
        <taxon>Gammaproteobacteria</taxon>
        <taxon>Vibrionales</taxon>
        <taxon>Vibrionaceae</taxon>
        <taxon>Vibrio</taxon>
    </lineage>
</organism>
<dbReference type="InterPro" id="IPR055051">
    <property type="entry name" value="SNaCT1"/>
</dbReference>
<dbReference type="SUPFAM" id="SSF52540">
    <property type="entry name" value="P-loop containing nucleoside triphosphate hydrolases"/>
    <property type="match status" value="1"/>
</dbReference>
<dbReference type="Proteomes" id="UP000092876">
    <property type="component" value="Unassembled WGS sequence"/>
</dbReference>